<protein>
    <submittedName>
        <fullName evidence="2">Uncharacterized protein</fullName>
    </submittedName>
</protein>
<accession>A0A8H5CNY8</accession>
<name>A0A8H5CNY8_9AGAR</name>
<proteinExistence type="predicted"/>
<dbReference type="OrthoDB" id="2998233at2759"/>
<evidence type="ECO:0000313" key="3">
    <source>
        <dbReference type="Proteomes" id="UP000559256"/>
    </source>
</evidence>
<dbReference type="Proteomes" id="UP000559256">
    <property type="component" value="Unassembled WGS sequence"/>
</dbReference>
<gene>
    <name evidence="2" type="ORF">D9758_008452</name>
</gene>
<comment type="caution">
    <text evidence="2">The sequence shown here is derived from an EMBL/GenBank/DDBJ whole genome shotgun (WGS) entry which is preliminary data.</text>
</comment>
<keyword evidence="3" id="KW-1185">Reference proteome</keyword>
<evidence type="ECO:0000256" key="1">
    <source>
        <dbReference type="SAM" id="Phobius"/>
    </source>
</evidence>
<feature type="transmembrane region" description="Helical" evidence="1">
    <location>
        <begin position="7"/>
        <end position="34"/>
    </location>
</feature>
<reference evidence="2 3" key="1">
    <citation type="journal article" date="2020" name="ISME J.">
        <title>Uncovering the hidden diversity of litter-decomposition mechanisms in mushroom-forming fungi.</title>
        <authorList>
            <person name="Floudas D."/>
            <person name="Bentzer J."/>
            <person name="Ahren D."/>
            <person name="Johansson T."/>
            <person name="Persson P."/>
            <person name="Tunlid A."/>
        </authorList>
    </citation>
    <scope>NUCLEOTIDE SEQUENCE [LARGE SCALE GENOMIC DNA]</scope>
    <source>
        <strain evidence="2 3">CBS 291.85</strain>
    </source>
</reference>
<keyword evidence="1" id="KW-0812">Transmembrane</keyword>
<keyword evidence="1" id="KW-0472">Membrane</keyword>
<evidence type="ECO:0000313" key="2">
    <source>
        <dbReference type="EMBL" id="KAF5345302.1"/>
    </source>
</evidence>
<keyword evidence="1" id="KW-1133">Transmembrane helix</keyword>
<dbReference type="EMBL" id="JAACJM010000113">
    <property type="protein sequence ID" value="KAF5345302.1"/>
    <property type="molecule type" value="Genomic_DNA"/>
</dbReference>
<dbReference type="AlphaFoldDB" id="A0A8H5CNY8"/>
<organism evidence="2 3">
    <name type="scientific">Tetrapyrgos nigripes</name>
    <dbReference type="NCBI Taxonomy" id="182062"/>
    <lineage>
        <taxon>Eukaryota</taxon>
        <taxon>Fungi</taxon>
        <taxon>Dikarya</taxon>
        <taxon>Basidiomycota</taxon>
        <taxon>Agaricomycotina</taxon>
        <taxon>Agaricomycetes</taxon>
        <taxon>Agaricomycetidae</taxon>
        <taxon>Agaricales</taxon>
        <taxon>Marasmiineae</taxon>
        <taxon>Marasmiaceae</taxon>
        <taxon>Tetrapyrgos</taxon>
    </lineage>
</organism>
<sequence>MLNIWIRLIVIGMFAHFGCTISLSLVTLLTNFAFDPNVWILDIDASPSPFPAPILLAYVFPCLFPRPREMSFSLTGDSNNTPNPNRDVCYSNGPWNCPAKPSTLQVQNPQYIPVASSDASSSFPKIAQTSGHMKVSASKLLVQVPDAAQRRMSCSVSFMHATEGQGTSHV</sequence>